<dbReference type="Proteomes" id="UP000799324">
    <property type="component" value="Unassembled WGS sequence"/>
</dbReference>
<dbReference type="AlphaFoldDB" id="A0A6A6T677"/>
<evidence type="ECO:0000313" key="3">
    <source>
        <dbReference type="Proteomes" id="UP000799324"/>
    </source>
</evidence>
<name>A0A6A6T677_9PLEO</name>
<feature type="region of interest" description="Disordered" evidence="1">
    <location>
        <begin position="608"/>
        <end position="638"/>
    </location>
</feature>
<evidence type="ECO:0008006" key="4">
    <source>
        <dbReference type="Google" id="ProtNLM"/>
    </source>
</evidence>
<protein>
    <recommendedName>
        <fullName evidence="4">Zn(2)-C6 fungal-type domain-containing protein</fullName>
    </recommendedName>
</protein>
<accession>A0A6A6T677</accession>
<reference evidence="2" key="1">
    <citation type="journal article" date="2020" name="Stud. Mycol.">
        <title>101 Dothideomycetes genomes: a test case for predicting lifestyles and emergence of pathogens.</title>
        <authorList>
            <person name="Haridas S."/>
            <person name="Albert R."/>
            <person name="Binder M."/>
            <person name="Bloem J."/>
            <person name="Labutti K."/>
            <person name="Salamov A."/>
            <person name="Andreopoulos B."/>
            <person name="Baker S."/>
            <person name="Barry K."/>
            <person name="Bills G."/>
            <person name="Bluhm B."/>
            <person name="Cannon C."/>
            <person name="Castanera R."/>
            <person name="Culley D."/>
            <person name="Daum C."/>
            <person name="Ezra D."/>
            <person name="Gonzalez J."/>
            <person name="Henrissat B."/>
            <person name="Kuo A."/>
            <person name="Liang C."/>
            <person name="Lipzen A."/>
            <person name="Lutzoni F."/>
            <person name="Magnuson J."/>
            <person name="Mondo S."/>
            <person name="Nolan M."/>
            <person name="Ohm R."/>
            <person name="Pangilinan J."/>
            <person name="Park H.-J."/>
            <person name="Ramirez L."/>
            <person name="Alfaro M."/>
            <person name="Sun H."/>
            <person name="Tritt A."/>
            <person name="Yoshinaga Y."/>
            <person name="Zwiers L.-H."/>
            <person name="Turgeon B."/>
            <person name="Goodwin S."/>
            <person name="Spatafora J."/>
            <person name="Crous P."/>
            <person name="Grigoriev I."/>
        </authorList>
    </citation>
    <scope>NUCLEOTIDE SEQUENCE</scope>
    <source>
        <strain evidence="2">CBS 122681</strain>
    </source>
</reference>
<dbReference type="EMBL" id="MU004360">
    <property type="protein sequence ID" value="KAF2654701.1"/>
    <property type="molecule type" value="Genomic_DNA"/>
</dbReference>
<dbReference type="OrthoDB" id="3674086at2759"/>
<evidence type="ECO:0000313" key="2">
    <source>
        <dbReference type="EMBL" id="KAF2654701.1"/>
    </source>
</evidence>
<keyword evidence="3" id="KW-1185">Reference proteome</keyword>
<proteinExistence type="predicted"/>
<organism evidence="2 3">
    <name type="scientific">Lophiostoma macrostomum CBS 122681</name>
    <dbReference type="NCBI Taxonomy" id="1314788"/>
    <lineage>
        <taxon>Eukaryota</taxon>
        <taxon>Fungi</taxon>
        <taxon>Dikarya</taxon>
        <taxon>Ascomycota</taxon>
        <taxon>Pezizomycotina</taxon>
        <taxon>Dothideomycetes</taxon>
        <taxon>Pleosporomycetidae</taxon>
        <taxon>Pleosporales</taxon>
        <taxon>Lophiostomataceae</taxon>
        <taxon>Lophiostoma</taxon>
    </lineage>
</organism>
<sequence>MPQIRLNTPELEVVRHLRSTEKSTKPDPDQTHVLNQTLEFHGRAGHVNLGPYHVSAARAVEELAAVGADVKTLLSNPPPPEEVPTEDDVDSVIGTESNLNEHDSEASETMDKPTWESLKALLPDYVKDITFRVDENDLAAARENLTARFPGVIVQATPTFADASTLTDTPVTTDSATSTDLTTPKFARPQDVKLQETSQRTVNRLLDSEPAVKHCRSLLHNLVHPPDDECFGYTYAIGHGWNTLPLSRKAAIAHARCIKGDYGEAVDDSCTNCKSRGYTCRAYHPSLKPLCDMSLGDGCQNCRVWDLSCDHSSTGTRVAPATPAHFSAQSLGSINSNRDRLSTRTPLTTTKRKPSLVDRMTKDVRIKGTASSGSGRADSAETVEPYHEDEDLDILSTIDRIRLPVSRRDVLLSMYKEWEGQSRIRKCTKYYDVQDFYRNLLALCVFGYCTGDDALQDEVLVRWQQTNFKIQDNLPDMDTIILGVQHLPLESGLRKWNGVLYTHLWTSNEWEGGSFEDFRNMQGVVDCAIEAVAEFLFWISVYRCRTDRDEDIDVLEHWCTFHRHKRGGVEEKACKEKRDRIYRLSTLQFAQTNRDIEDAKQLIQEHGGSVLMSDVPTGPKRKLGGDSKTANKKFKGKR</sequence>
<evidence type="ECO:0000256" key="1">
    <source>
        <dbReference type="SAM" id="MobiDB-lite"/>
    </source>
</evidence>
<gene>
    <name evidence="2" type="ORF">K491DRAFT_716946</name>
</gene>